<comment type="caution">
    <text evidence="2">The sequence shown here is derived from an EMBL/GenBank/DDBJ whole genome shotgun (WGS) entry which is preliminary data.</text>
</comment>
<dbReference type="Proteomes" id="UP000676336">
    <property type="component" value="Unassembled WGS sequence"/>
</dbReference>
<reference evidence="2" key="1">
    <citation type="submission" date="2021-02" db="EMBL/GenBank/DDBJ databases">
        <authorList>
            <person name="Nowell W R."/>
        </authorList>
    </citation>
    <scope>NUCLEOTIDE SEQUENCE</scope>
</reference>
<protein>
    <submittedName>
        <fullName evidence="2">Uncharacterized protein</fullName>
    </submittedName>
</protein>
<name>A0A8S3BEJ2_9BILA</name>
<accession>A0A8S3BEJ2</accession>
<evidence type="ECO:0000313" key="2">
    <source>
        <dbReference type="EMBL" id="CAF4810671.1"/>
    </source>
</evidence>
<sequence>RILWARRMYKRIRMAYVEFMKRVELKDNLIMKKITENFLMIANEFSIYELLYHQH</sequence>
<dbReference type="EMBL" id="CAJOBI010098875">
    <property type="protein sequence ID" value="CAF4578174.1"/>
    <property type="molecule type" value="Genomic_DNA"/>
</dbReference>
<dbReference type="AlphaFoldDB" id="A0A8S3BEJ2"/>
<dbReference type="EMBL" id="CAJOBI010150953">
    <property type="protein sequence ID" value="CAF4810671.1"/>
    <property type="molecule type" value="Genomic_DNA"/>
</dbReference>
<evidence type="ECO:0000313" key="1">
    <source>
        <dbReference type="EMBL" id="CAF4578174.1"/>
    </source>
</evidence>
<organism evidence="2 3">
    <name type="scientific">Rotaria magnacalcarata</name>
    <dbReference type="NCBI Taxonomy" id="392030"/>
    <lineage>
        <taxon>Eukaryota</taxon>
        <taxon>Metazoa</taxon>
        <taxon>Spiralia</taxon>
        <taxon>Gnathifera</taxon>
        <taxon>Rotifera</taxon>
        <taxon>Eurotatoria</taxon>
        <taxon>Bdelloidea</taxon>
        <taxon>Philodinida</taxon>
        <taxon>Philodinidae</taxon>
        <taxon>Rotaria</taxon>
    </lineage>
</organism>
<feature type="non-terminal residue" evidence="2">
    <location>
        <position position="1"/>
    </location>
</feature>
<proteinExistence type="predicted"/>
<gene>
    <name evidence="1" type="ORF">SMN809_LOCUS38157</name>
    <name evidence="2" type="ORF">SMN809_LOCUS47579</name>
</gene>
<evidence type="ECO:0000313" key="3">
    <source>
        <dbReference type="Proteomes" id="UP000676336"/>
    </source>
</evidence>
<feature type="non-terminal residue" evidence="2">
    <location>
        <position position="55"/>
    </location>
</feature>